<gene>
    <name evidence="3 6" type="primary">menH</name>
    <name evidence="6" type="ORF">EMLFYP7_03695</name>
</gene>
<protein>
    <recommendedName>
        <fullName evidence="3 4">2-succinyl-6-hydroxy-2,4-cyclohexadiene-1-carboxylate synthase</fullName>
        <shortName evidence="3">SHCHC synthase</shortName>
        <ecNumber evidence="3 4">4.2.99.20</ecNumber>
    </recommendedName>
</protein>
<dbReference type="EMBL" id="CACRTZ010000037">
    <property type="protein sequence ID" value="VYU72747.1"/>
    <property type="molecule type" value="Genomic_DNA"/>
</dbReference>
<evidence type="ECO:0000313" key="6">
    <source>
        <dbReference type="EMBL" id="VYU72747.1"/>
    </source>
</evidence>
<dbReference type="Pfam" id="PF00561">
    <property type="entry name" value="Abhydrolase_1"/>
    <property type="match status" value="1"/>
</dbReference>
<dbReference type="InterPro" id="IPR029058">
    <property type="entry name" value="AB_hydrolase_fold"/>
</dbReference>
<keyword evidence="2 3" id="KW-0456">Lyase</keyword>
<comment type="pathway">
    <text evidence="3">Quinol/quinone metabolism; 1,4-dihydroxy-2-naphthoate biosynthesis; 1,4-dihydroxy-2-naphthoate from chorismate: step 3/7.</text>
</comment>
<comment type="subunit">
    <text evidence="3">Monomer.</text>
</comment>
<reference evidence="6" key="1">
    <citation type="submission" date="2019-11" db="EMBL/GenBank/DDBJ databases">
        <authorList>
            <person name="Feng L."/>
        </authorList>
    </citation>
    <scope>NUCLEOTIDE SEQUENCE</scope>
    <source>
        <strain evidence="6">EMassiliensisLFYP7</strain>
    </source>
</reference>
<dbReference type="InterPro" id="IPR000073">
    <property type="entry name" value="AB_hydrolase_1"/>
</dbReference>
<dbReference type="InterPro" id="IPR022485">
    <property type="entry name" value="SHCHC_synthase_MenH"/>
</dbReference>
<dbReference type="UniPathway" id="UPA00079"/>
<evidence type="ECO:0000256" key="4">
    <source>
        <dbReference type="NCBIfam" id="TIGR03695"/>
    </source>
</evidence>
<dbReference type="AlphaFoldDB" id="A0A6N3H6P5"/>
<proteinExistence type="inferred from homology"/>
<dbReference type="NCBIfam" id="NF008340">
    <property type="entry name" value="PRK11126.1"/>
    <property type="match status" value="1"/>
</dbReference>
<evidence type="ECO:0000256" key="1">
    <source>
        <dbReference type="ARBA" id="ARBA00022428"/>
    </source>
</evidence>
<comment type="catalytic activity">
    <reaction evidence="3">
        <text>5-enolpyruvoyl-6-hydroxy-2-succinyl-cyclohex-3-ene-1-carboxylate = (1R,6R)-6-hydroxy-2-succinyl-cyclohexa-2,4-diene-1-carboxylate + pyruvate</text>
        <dbReference type="Rhea" id="RHEA:25597"/>
        <dbReference type="ChEBI" id="CHEBI:15361"/>
        <dbReference type="ChEBI" id="CHEBI:58689"/>
        <dbReference type="ChEBI" id="CHEBI:58818"/>
        <dbReference type="EC" id="4.2.99.20"/>
    </reaction>
</comment>
<dbReference type="NCBIfam" id="TIGR03695">
    <property type="entry name" value="menH_SHCHC"/>
    <property type="match status" value="1"/>
</dbReference>
<dbReference type="EC" id="4.2.99.20" evidence="3 4"/>
<dbReference type="HAMAP" id="MF_01660">
    <property type="entry name" value="MenH"/>
    <property type="match status" value="1"/>
</dbReference>
<evidence type="ECO:0000256" key="2">
    <source>
        <dbReference type="ARBA" id="ARBA00023239"/>
    </source>
</evidence>
<evidence type="ECO:0000259" key="5">
    <source>
        <dbReference type="Pfam" id="PF00561"/>
    </source>
</evidence>
<comment type="pathway">
    <text evidence="3">Quinol/quinone metabolism; menaquinone biosynthesis.</text>
</comment>
<comment type="function">
    <text evidence="3">Catalyzes a proton abstraction reaction that results in 2,5-elimination of pyruvate from 2-succinyl-5-enolpyruvyl-6-hydroxy-3-cyclohexene-1-carboxylate (SEPHCHC) and the formation of 2-succinyl-6-hydroxy-2,4-cyclohexadiene-1-carboxylate (SHCHC).</text>
</comment>
<name>A0A6N3H6P5_9ENTR</name>
<dbReference type="PANTHER" id="PTHR42916:SF1">
    <property type="entry name" value="PROTEIN PHYLLO, CHLOROPLASTIC"/>
    <property type="match status" value="1"/>
</dbReference>
<dbReference type="GO" id="GO:0070205">
    <property type="term" value="F:2-succinyl-6-hydroxy-2,4-cyclohexadiene-1-carboxylate synthase activity"/>
    <property type="evidence" value="ECO:0007669"/>
    <property type="project" value="UniProtKB-UniRule"/>
</dbReference>
<dbReference type="Gene3D" id="3.40.50.1820">
    <property type="entry name" value="alpha/beta hydrolase"/>
    <property type="match status" value="1"/>
</dbReference>
<comment type="similarity">
    <text evidence="3">Belongs to the AB hydrolase superfamily. MenH family.</text>
</comment>
<evidence type="ECO:0000256" key="3">
    <source>
        <dbReference type="HAMAP-Rule" id="MF_01660"/>
    </source>
</evidence>
<dbReference type="GO" id="GO:0009234">
    <property type="term" value="P:menaquinone biosynthetic process"/>
    <property type="evidence" value="ECO:0007669"/>
    <property type="project" value="UniProtKB-UniRule"/>
</dbReference>
<dbReference type="UniPathway" id="UPA01057">
    <property type="reaction ID" value="UER00900"/>
</dbReference>
<dbReference type="SUPFAM" id="SSF53474">
    <property type="entry name" value="alpha/beta-Hydrolases"/>
    <property type="match status" value="1"/>
</dbReference>
<keyword evidence="1 3" id="KW-0474">Menaquinone biosynthesis</keyword>
<dbReference type="PANTHER" id="PTHR42916">
    <property type="entry name" value="2-SUCCINYL-5-ENOLPYRUVYL-6-HYDROXY-3-CYCLOHEXENE-1-CARBOXYLATE SYNTHASE"/>
    <property type="match status" value="1"/>
</dbReference>
<accession>A0A6N3H6P5</accession>
<sequence length="252" mass="27712">MLYGRAQPGEAGKPWLVFVHGFSGTGEEWRPVGEQLAPFPCLYLDLPGHGGSSAVAATSFTQVDAALSRSLISYNILSYWLVGYSLGGRIAMHFACQRPPGLQGLVVEGGHPGLTDDQARQARWQSDTRWAQRFRSQPLLEVFNDWYQQPVFASLSPARRRALARARSRNDGQALAAMLEATSLAIQPDLRGPLRELAAPFHYLSGEYDRKFRALAAETSAVPHLIVGAGHNTHREQPDAVARCLAQILRLI</sequence>
<feature type="domain" description="AB hydrolase-1" evidence="5">
    <location>
        <begin position="14"/>
        <end position="234"/>
    </location>
</feature>
<organism evidence="6">
    <name type="scientific">Phytobacter massiliensis</name>
    <dbReference type="NCBI Taxonomy" id="1485952"/>
    <lineage>
        <taxon>Bacteria</taxon>
        <taxon>Pseudomonadati</taxon>
        <taxon>Pseudomonadota</taxon>
        <taxon>Gammaproteobacteria</taxon>
        <taxon>Enterobacterales</taxon>
        <taxon>Enterobacteriaceae</taxon>
        <taxon>Phytobacter</taxon>
    </lineage>
</organism>